<name>A0AAD4R604_9BILA</name>
<evidence type="ECO:0000313" key="1">
    <source>
        <dbReference type="EMBL" id="KAI1711994.1"/>
    </source>
</evidence>
<organism evidence="1 2">
    <name type="scientific">Ditylenchus destructor</name>
    <dbReference type="NCBI Taxonomy" id="166010"/>
    <lineage>
        <taxon>Eukaryota</taxon>
        <taxon>Metazoa</taxon>
        <taxon>Ecdysozoa</taxon>
        <taxon>Nematoda</taxon>
        <taxon>Chromadorea</taxon>
        <taxon>Rhabditida</taxon>
        <taxon>Tylenchina</taxon>
        <taxon>Tylenchomorpha</taxon>
        <taxon>Sphaerularioidea</taxon>
        <taxon>Anguinidae</taxon>
        <taxon>Anguininae</taxon>
        <taxon>Ditylenchus</taxon>
    </lineage>
</organism>
<comment type="caution">
    <text evidence="1">The sequence shown here is derived from an EMBL/GenBank/DDBJ whole genome shotgun (WGS) entry which is preliminary data.</text>
</comment>
<sequence length="98" mass="11370">MKNTEHNTAQWTAAEECYNRPFHPNDAKTLAKGKPSDRLLGFSLSHFVFRTHPPARQPVCLCIARTADQCYDSGLSPFRTMDWKRDWLDAPLIFERFV</sequence>
<gene>
    <name evidence="1" type="ORF">DdX_09957</name>
</gene>
<reference evidence="1" key="1">
    <citation type="submission" date="2022-01" db="EMBL/GenBank/DDBJ databases">
        <title>Genome Sequence Resource for Two Populations of Ditylenchus destructor, the Migratory Endoparasitic Phytonematode.</title>
        <authorList>
            <person name="Zhang H."/>
            <person name="Lin R."/>
            <person name="Xie B."/>
        </authorList>
    </citation>
    <scope>NUCLEOTIDE SEQUENCE</scope>
    <source>
        <strain evidence="1">BazhouSP</strain>
    </source>
</reference>
<keyword evidence="2" id="KW-1185">Reference proteome</keyword>
<protein>
    <submittedName>
        <fullName evidence="1">Uncharacterized protein</fullName>
    </submittedName>
</protein>
<proteinExistence type="predicted"/>
<dbReference type="EMBL" id="JAKKPZ010000020">
    <property type="protein sequence ID" value="KAI1711994.1"/>
    <property type="molecule type" value="Genomic_DNA"/>
</dbReference>
<evidence type="ECO:0000313" key="2">
    <source>
        <dbReference type="Proteomes" id="UP001201812"/>
    </source>
</evidence>
<dbReference type="Proteomes" id="UP001201812">
    <property type="component" value="Unassembled WGS sequence"/>
</dbReference>
<accession>A0AAD4R604</accession>
<dbReference type="AlphaFoldDB" id="A0AAD4R604"/>